<dbReference type="Proteomes" id="UP000824890">
    <property type="component" value="Unassembled WGS sequence"/>
</dbReference>
<comment type="caution">
    <text evidence="1">The sequence shown here is derived from an EMBL/GenBank/DDBJ whole genome shotgun (WGS) entry which is preliminary data.</text>
</comment>
<accession>A0ABQ8CA73</accession>
<evidence type="ECO:0000313" key="2">
    <source>
        <dbReference type="Proteomes" id="UP000824890"/>
    </source>
</evidence>
<name>A0ABQ8CA73_BRANA</name>
<protein>
    <submittedName>
        <fullName evidence="1">Uncharacterized protein</fullName>
    </submittedName>
</protein>
<organism evidence="1 2">
    <name type="scientific">Brassica napus</name>
    <name type="common">Rape</name>
    <dbReference type="NCBI Taxonomy" id="3708"/>
    <lineage>
        <taxon>Eukaryota</taxon>
        <taxon>Viridiplantae</taxon>
        <taxon>Streptophyta</taxon>
        <taxon>Embryophyta</taxon>
        <taxon>Tracheophyta</taxon>
        <taxon>Spermatophyta</taxon>
        <taxon>Magnoliopsida</taxon>
        <taxon>eudicotyledons</taxon>
        <taxon>Gunneridae</taxon>
        <taxon>Pentapetalae</taxon>
        <taxon>rosids</taxon>
        <taxon>malvids</taxon>
        <taxon>Brassicales</taxon>
        <taxon>Brassicaceae</taxon>
        <taxon>Brassiceae</taxon>
        <taxon>Brassica</taxon>
    </lineage>
</organism>
<sequence>MTLNITPNSNPFIIHYNVLEKELDSNQRSKLTNYSSVLDGMLDVEKRLFYANDKLRERSVHAELLDGLMEDELRVLESEFLFLPLLIFFIFDTQPNRCGFNYTAIPIPKPNEINST</sequence>
<dbReference type="EMBL" id="JAGKQM010000008">
    <property type="protein sequence ID" value="KAH0913981.1"/>
    <property type="molecule type" value="Genomic_DNA"/>
</dbReference>
<proteinExistence type="predicted"/>
<evidence type="ECO:0000313" key="1">
    <source>
        <dbReference type="EMBL" id="KAH0913981.1"/>
    </source>
</evidence>
<reference evidence="1 2" key="1">
    <citation type="submission" date="2021-05" db="EMBL/GenBank/DDBJ databases">
        <title>Genome Assembly of Synthetic Allotetraploid Brassica napus Reveals Homoeologous Exchanges between Subgenomes.</title>
        <authorList>
            <person name="Davis J.T."/>
        </authorList>
    </citation>
    <scope>NUCLEOTIDE SEQUENCE [LARGE SCALE GENOMIC DNA]</scope>
    <source>
        <strain evidence="2">cv. Da-Ae</strain>
        <tissue evidence="1">Seedling</tissue>
    </source>
</reference>
<gene>
    <name evidence="1" type="ORF">HID58_028427</name>
</gene>
<keyword evidence="2" id="KW-1185">Reference proteome</keyword>